<evidence type="ECO:0000313" key="9">
    <source>
        <dbReference type="Proteomes" id="UP001139263"/>
    </source>
</evidence>
<dbReference type="InterPro" id="IPR051406">
    <property type="entry name" value="PLD_domain"/>
</dbReference>
<evidence type="ECO:0000256" key="3">
    <source>
        <dbReference type="ARBA" id="ARBA00012027"/>
    </source>
</evidence>
<dbReference type="PROSITE" id="PS50035">
    <property type="entry name" value="PLD"/>
    <property type="match status" value="1"/>
</dbReference>
<dbReference type="Gene3D" id="3.30.870.10">
    <property type="entry name" value="Endonuclease Chain A"/>
    <property type="match status" value="2"/>
</dbReference>
<dbReference type="GO" id="GO:0016740">
    <property type="term" value="F:transferase activity"/>
    <property type="evidence" value="ECO:0007669"/>
    <property type="project" value="UniProtKB-KW"/>
</dbReference>
<dbReference type="EC" id="3.1.4.4" evidence="3"/>
<keyword evidence="5" id="KW-0442">Lipid degradation</keyword>
<keyword evidence="9" id="KW-1185">Reference proteome</keyword>
<evidence type="ECO:0000256" key="4">
    <source>
        <dbReference type="ARBA" id="ARBA00022801"/>
    </source>
</evidence>
<dbReference type="GO" id="GO:0004630">
    <property type="term" value="F:phospholipase D activity"/>
    <property type="evidence" value="ECO:0007669"/>
    <property type="project" value="UniProtKB-EC"/>
</dbReference>
<dbReference type="GO" id="GO:0006793">
    <property type="term" value="P:phosphorus metabolic process"/>
    <property type="evidence" value="ECO:0007669"/>
    <property type="project" value="UniProtKB-ARBA"/>
</dbReference>
<keyword evidence="4" id="KW-0378">Hydrolase</keyword>
<evidence type="ECO:0000256" key="6">
    <source>
        <dbReference type="ARBA" id="ARBA00023098"/>
    </source>
</evidence>
<dbReference type="Proteomes" id="UP001139263">
    <property type="component" value="Unassembled WGS sequence"/>
</dbReference>
<dbReference type="EMBL" id="JALBUF010000002">
    <property type="protein sequence ID" value="MCI0182937.1"/>
    <property type="molecule type" value="Genomic_DNA"/>
</dbReference>
<keyword evidence="8" id="KW-0808">Transferase</keyword>
<name>A0A9X2AE39_9BACL</name>
<gene>
    <name evidence="8" type="primary">clsB</name>
    <name evidence="8" type="ORF">MM817_01206</name>
</gene>
<comment type="caution">
    <text evidence="8">The sequence shown here is derived from an EMBL/GenBank/DDBJ whole genome shotgun (WGS) entry which is preliminary data.</text>
</comment>
<comment type="catalytic activity">
    <reaction evidence="1">
        <text>a 1,2-diacyl-sn-glycero-3-phosphocholine + H2O = a 1,2-diacyl-sn-glycero-3-phosphate + choline + H(+)</text>
        <dbReference type="Rhea" id="RHEA:14445"/>
        <dbReference type="ChEBI" id="CHEBI:15354"/>
        <dbReference type="ChEBI" id="CHEBI:15377"/>
        <dbReference type="ChEBI" id="CHEBI:15378"/>
        <dbReference type="ChEBI" id="CHEBI:57643"/>
        <dbReference type="ChEBI" id="CHEBI:58608"/>
        <dbReference type="EC" id="3.1.4.4"/>
    </reaction>
</comment>
<dbReference type="GO" id="GO:0016891">
    <property type="term" value="F:RNA endonuclease activity producing 5'-phosphomonoesters, hydrolytic mechanism"/>
    <property type="evidence" value="ECO:0007669"/>
    <property type="project" value="TreeGrafter"/>
</dbReference>
<evidence type="ECO:0000256" key="2">
    <source>
        <dbReference type="ARBA" id="ARBA00008664"/>
    </source>
</evidence>
<dbReference type="RefSeq" id="WP_241712555.1">
    <property type="nucleotide sequence ID" value="NZ_JALBUF010000002.1"/>
</dbReference>
<evidence type="ECO:0000313" key="8">
    <source>
        <dbReference type="EMBL" id="MCI0182937.1"/>
    </source>
</evidence>
<reference evidence="8" key="1">
    <citation type="submission" date="2022-03" db="EMBL/GenBank/DDBJ databases">
        <title>Draft Genome Sequence of Firmicute Strain S0AB, a Heterotrophic Iron/Sulfur-Oxidizing Extreme Acidophile.</title>
        <authorList>
            <person name="Vergara E."/>
            <person name="Pakostova E."/>
            <person name="Johnson D.B."/>
            <person name="Holmes D.S."/>
        </authorList>
    </citation>
    <scope>NUCLEOTIDE SEQUENCE</scope>
    <source>
        <strain evidence="8">S0AB</strain>
    </source>
</reference>
<dbReference type="Pfam" id="PF13091">
    <property type="entry name" value="PLDc_2"/>
    <property type="match status" value="2"/>
</dbReference>
<dbReference type="SUPFAM" id="SSF56024">
    <property type="entry name" value="Phospholipase D/nuclease"/>
    <property type="match status" value="2"/>
</dbReference>
<sequence length="364" mass="39719">MRSKGFLKYLGSIFGHDVWVRKKGKRLTLMFLSASTMCLLSSCATLNATSNQQFPNSVTSKDDTLLWGPEIKPEALQMINHSTTFCHLTMYELSDMDILDALNKAKNRGVNVEVVLDATEPHSQSIALPFLRAHHILVRTLSIPGGISHIKSLVVMTKGGMEALLGGMNFGAYSWANHDASVYFAHPTAEFEGLFQQDYARAGGNPEVPLAYPLPLLYDTEIEPAMLTAIASATQSIDIEAFAFTSRDMRSALAAAVARGVKVNVVLDPKEPYNHKTASELLASGVAVCYYQPYDSEYLHAKILSIDAGRIVFIGSANFSYHGFSINHEGDVELTDAYAFGKSIDDDVADQFSRGQAVSGGNTY</sequence>
<dbReference type="AlphaFoldDB" id="A0A9X2AE39"/>
<dbReference type="PANTHER" id="PTHR43856">
    <property type="entry name" value="CARDIOLIPIN HYDROLASE"/>
    <property type="match status" value="1"/>
</dbReference>
<dbReference type="InterPro" id="IPR025202">
    <property type="entry name" value="PLD-like_dom"/>
</dbReference>
<dbReference type="InterPro" id="IPR001736">
    <property type="entry name" value="PLipase_D/transphosphatidylase"/>
</dbReference>
<feature type="domain" description="PLD phosphodiesterase" evidence="7">
    <location>
        <begin position="295"/>
        <end position="323"/>
    </location>
</feature>
<dbReference type="PANTHER" id="PTHR43856:SF1">
    <property type="entry name" value="MITOCHONDRIAL CARDIOLIPIN HYDROLASE"/>
    <property type="match status" value="1"/>
</dbReference>
<comment type="similarity">
    <text evidence="2">Belongs to the phospholipase D family.</text>
</comment>
<protein>
    <recommendedName>
        <fullName evidence="3">phospholipase D</fullName>
        <ecNumber evidence="3">3.1.4.4</ecNumber>
    </recommendedName>
</protein>
<evidence type="ECO:0000256" key="1">
    <source>
        <dbReference type="ARBA" id="ARBA00000798"/>
    </source>
</evidence>
<organism evidence="8 9">
    <name type="scientific">Sulfoacidibacillus ferrooxidans</name>
    <dbReference type="NCBI Taxonomy" id="2005001"/>
    <lineage>
        <taxon>Bacteria</taxon>
        <taxon>Bacillati</taxon>
        <taxon>Bacillota</taxon>
        <taxon>Bacilli</taxon>
        <taxon>Bacillales</taxon>
        <taxon>Alicyclobacillaceae</taxon>
        <taxon>Sulfoacidibacillus</taxon>
    </lineage>
</organism>
<evidence type="ECO:0000259" key="7">
    <source>
        <dbReference type="PROSITE" id="PS50035"/>
    </source>
</evidence>
<dbReference type="GO" id="GO:0016042">
    <property type="term" value="P:lipid catabolic process"/>
    <property type="evidence" value="ECO:0007669"/>
    <property type="project" value="UniProtKB-KW"/>
</dbReference>
<keyword evidence="6" id="KW-0443">Lipid metabolism</keyword>
<proteinExistence type="inferred from homology"/>
<accession>A0A9X2AE39</accession>
<evidence type="ECO:0000256" key="5">
    <source>
        <dbReference type="ARBA" id="ARBA00022963"/>
    </source>
</evidence>